<comment type="caution">
    <text evidence="4">The sequence shown here is derived from an EMBL/GenBank/DDBJ whole genome shotgun (WGS) entry which is preliminary data.</text>
</comment>
<evidence type="ECO:0000313" key="5">
    <source>
        <dbReference type="EMBL" id="HGL17168.1"/>
    </source>
</evidence>
<keyword evidence="1 4" id="KW-0378">Hydrolase</keyword>
<dbReference type="InterPro" id="IPR011108">
    <property type="entry name" value="RMMBL"/>
</dbReference>
<dbReference type="Pfam" id="PF00753">
    <property type="entry name" value="Lactamase_B"/>
    <property type="match status" value="1"/>
</dbReference>
<dbReference type="PANTHER" id="PTHR11203:SF37">
    <property type="entry name" value="INTEGRATOR COMPLEX SUBUNIT 11"/>
    <property type="match status" value="1"/>
</dbReference>
<evidence type="ECO:0000256" key="1">
    <source>
        <dbReference type="ARBA" id="ARBA00022801"/>
    </source>
</evidence>
<protein>
    <submittedName>
        <fullName evidence="4">MBL fold metallo-hydrolase</fullName>
    </submittedName>
</protein>
<dbReference type="InterPro" id="IPR050698">
    <property type="entry name" value="MBL"/>
</dbReference>
<evidence type="ECO:0000259" key="3">
    <source>
        <dbReference type="SMART" id="SM01027"/>
    </source>
</evidence>
<dbReference type="Pfam" id="PF10996">
    <property type="entry name" value="Beta-Casp"/>
    <property type="match status" value="1"/>
</dbReference>
<feature type="domain" description="Beta-Casp" evidence="3">
    <location>
        <begin position="250"/>
        <end position="376"/>
    </location>
</feature>
<gene>
    <name evidence="4" type="ORF">ENQ77_05550</name>
    <name evidence="5" type="ORF">ENU66_02375</name>
</gene>
<sequence length="460" mass="51731">MEISFLGACGTVTGSMYLITTSKKKKILIDAGIFQGEWEELNHSLLPFDPYDVDYIILTHAHLDHIGRLPKLVKEGFEGKILGTPATLDLARIILMDAAKLQMEEFETQKKRNERKGVETLPPLYELEDAIATMSFFKPISGYDKEIEITDGVTVTWRDAGHILGSSFLEMTIEGHKVIFSGDLGNRNKPIIRDPESIKMKDAELVITESTYGSRNHKSVEESKEELLKALLETLPEGNVVIPSFAIERAQDLLYYIREFKERGLLSKEVKVFLDSPLAISATNIFRAHKEVFDDEARGLLKQKKDLFSFPNLFFTRTKEASMEINNIKSGAIIIAGSGMCTGGRIKHHLKHNLWREECAVVFVGYQAKGTLGRRIVDGEKEIEIYGEMIKVNAKVYTINGFSAHADQQEILDWISAVDKNAKIVITHGEDSERDALAQKLKEAGFKDITKPKLKDVITI</sequence>
<evidence type="ECO:0000259" key="2">
    <source>
        <dbReference type="SMART" id="SM00849"/>
    </source>
</evidence>
<feature type="domain" description="Metallo-beta-lactamase" evidence="2">
    <location>
        <begin position="13"/>
        <end position="217"/>
    </location>
</feature>
<dbReference type="PANTHER" id="PTHR11203">
    <property type="entry name" value="CLEAVAGE AND POLYADENYLATION SPECIFICITY FACTOR FAMILY MEMBER"/>
    <property type="match status" value="1"/>
</dbReference>
<dbReference type="GO" id="GO:0016787">
    <property type="term" value="F:hydrolase activity"/>
    <property type="evidence" value="ECO:0007669"/>
    <property type="project" value="UniProtKB-KW"/>
</dbReference>
<dbReference type="CDD" id="cd16295">
    <property type="entry name" value="TTHA0252-CPSF-like_MBL-fold"/>
    <property type="match status" value="1"/>
</dbReference>
<dbReference type="EMBL" id="DSOL01000157">
    <property type="protein sequence ID" value="HEN28108.1"/>
    <property type="molecule type" value="Genomic_DNA"/>
</dbReference>
<dbReference type="SMART" id="SM01027">
    <property type="entry name" value="Beta-Casp"/>
    <property type="match status" value="1"/>
</dbReference>
<dbReference type="SUPFAM" id="SSF56281">
    <property type="entry name" value="Metallo-hydrolase/oxidoreductase"/>
    <property type="match status" value="1"/>
</dbReference>
<evidence type="ECO:0000313" key="4">
    <source>
        <dbReference type="EMBL" id="HEN28108.1"/>
    </source>
</evidence>
<reference evidence="4" key="1">
    <citation type="journal article" date="2020" name="mSystems">
        <title>Genome- and Community-Level Interaction Insights into Carbon Utilization and Element Cycling Functions of Hydrothermarchaeota in Hydrothermal Sediment.</title>
        <authorList>
            <person name="Zhou Z."/>
            <person name="Liu Y."/>
            <person name="Xu W."/>
            <person name="Pan J."/>
            <person name="Luo Z.H."/>
            <person name="Li M."/>
        </authorList>
    </citation>
    <scope>NUCLEOTIDE SEQUENCE [LARGE SCALE GENOMIC DNA]</scope>
    <source>
        <strain evidence="4">SpSt-34</strain>
        <strain evidence="5">SpSt-69</strain>
    </source>
</reference>
<accession>A0A7C2K1X7</accession>
<name>A0A7C2K1X7_UNCW3</name>
<dbReference type="InterPro" id="IPR001279">
    <property type="entry name" value="Metallo-B-lactamas"/>
</dbReference>
<dbReference type="AlphaFoldDB" id="A0A7C2K1X7"/>
<dbReference type="Gene3D" id="3.40.50.10890">
    <property type="match status" value="1"/>
</dbReference>
<proteinExistence type="predicted"/>
<dbReference type="SMART" id="SM00849">
    <property type="entry name" value="Lactamase_B"/>
    <property type="match status" value="1"/>
</dbReference>
<dbReference type="InterPro" id="IPR036866">
    <property type="entry name" value="RibonucZ/Hydroxyglut_hydro"/>
</dbReference>
<dbReference type="InterPro" id="IPR022712">
    <property type="entry name" value="Beta_Casp"/>
</dbReference>
<dbReference type="Gene3D" id="3.60.15.10">
    <property type="entry name" value="Ribonuclease Z/Hydroxyacylglutathione hydrolase-like"/>
    <property type="match status" value="1"/>
</dbReference>
<dbReference type="Pfam" id="PF07521">
    <property type="entry name" value="RMMBL"/>
    <property type="match status" value="1"/>
</dbReference>
<organism evidence="4">
    <name type="scientific">candidate division WOR-3 bacterium</name>
    <dbReference type="NCBI Taxonomy" id="2052148"/>
    <lineage>
        <taxon>Bacteria</taxon>
        <taxon>Bacteria division WOR-3</taxon>
    </lineage>
</organism>
<dbReference type="EMBL" id="DTDJ01000021">
    <property type="protein sequence ID" value="HGL17168.1"/>
    <property type="molecule type" value="Genomic_DNA"/>
</dbReference>
<dbReference type="GO" id="GO:0004521">
    <property type="term" value="F:RNA endonuclease activity"/>
    <property type="evidence" value="ECO:0007669"/>
    <property type="project" value="TreeGrafter"/>
</dbReference>